<evidence type="ECO:0000313" key="2">
    <source>
        <dbReference type="Proteomes" id="UP001500420"/>
    </source>
</evidence>
<sequence length="48" mass="5114">MIRAIKHLIDGPDPGDVLFECRDCGTSLGTGSETCPECGSDGVVRYEL</sequence>
<comment type="caution">
    <text evidence="1">The sequence shown here is derived from an EMBL/GenBank/DDBJ whole genome shotgun (WGS) entry which is preliminary data.</text>
</comment>
<dbReference type="EMBL" id="BAAADV010000007">
    <property type="protein sequence ID" value="GAA0679716.1"/>
    <property type="molecule type" value="Genomic_DNA"/>
</dbReference>
<evidence type="ECO:0000313" key="1">
    <source>
        <dbReference type="EMBL" id="GAA0679716.1"/>
    </source>
</evidence>
<keyword evidence="2" id="KW-1185">Reference proteome</keyword>
<dbReference type="AlphaFoldDB" id="A0AAV3TD04"/>
<organism evidence="1 2">
    <name type="scientific">Natronoarchaeum mannanilyticum</name>
    <dbReference type="NCBI Taxonomy" id="926360"/>
    <lineage>
        <taxon>Archaea</taxon>
        <taxon>Methanobacteriati</taxon>
        <taxon>Methanobacteriota</taxon>
        <taxon>Stenosarchaea group</taxon>
        <taxon>Halobacteria</taxon>
        <taxon>Halobacteriales</taxon>
        <taxon>Natronoarchaeaceae</taxon>
    </lineage>
</organism>
<proteinExistence type="predicted"/>
<dbReference type="Proteomes" id="UP001500420">
    <property type="component" value="Unassembled WGS sequence"/>
</dbReference>
<evidence type="ECO:0008006" key="3">
    <source>
        <dbReference type="Google" id="ProtNLM"/>
    </source>
</evidence>
<reference evidence="1 2" key="1">
    <citation type="journal article" date="2019" name="Int. J. Syst. Evol. Microbiol.">
        <title>The Global Catalogue of Microorganisms (GCM) 10K type strain sequencing project: providing services to taxonomists for standard genome sequencing and annotation.</title>
        <authorList>
            <consortium name="The Broad Institute Genomics Platform"/>
            <consortium name="The Broad Institute Genome Sequencing Center for Infectious Disease"/>
            <person name="Wu L."/>
            <person name="Ma J."/>
        </authorList>
    </citation>
    <scope>NUCLEOTIDE SEQUENCE [LARGE SCALE GENOMIC DNA]</scope>
    <source>
        <strain evidence="1 2">JCM 16328</strain>
    </source>
</reference>
<accession>A0AAV3TD04</accession>
<protein>
    <recommendedName>
        <fullName evidence="3">Small CPxCG-related zinc finger protein</fullName>
    </recommendedName>
</protein>
<dbReference type="RefSeq" id="WP_343774916.1">
    <property type="nucleotide sequence ID" value="NZ_BAAADV010000007.1"/>
</dbReference>
<name>A0AAV3TD04_9EURY</name>
<gene>
    <name evidence="1" type="ORF">GCM10009020_30380</name>
</gene>